<dbReference type="AlphaFoldDB" id="A0A1I6T090"/>
<dbReference type="InterPro" id="IPR002734">
    <property type="entry name" value="RibDG_C"/>
</dbReference>
<dbReference type="RefSeq" id="WP_062323552.1">
    <property type="nucleotide sequence ID" value="NZ_BJWJ01000010.1"/>
</dbReference>
<sequence length="179" mass="20460">MPIKRKVILFIASSLDGYIATEKESLDWLERVEGEGDNGFSEFYDTVDTVLMGKKTYDWVMRQDLEAFPYKGNATYVFTRSMVEDTDNVSFMNKDIESCVHQLKNKDGKNIWLVGGGDLVQSFLQAKLIDEIIVTVAPTLLGKGIPLFKKQDVSVDLELKGVRNFNKFVELHYEVKKYV</sequence>
<proteinExistence type="predicted"/>
<evidence type="ECO:0000259" key="1">
    <source>
        <dbReference type="Pfam" id="PF01872"/>
    </source>
</evidence>
<dbReference type="EMBL" id="FPAI01000011">
    <property type="protein sequence ID" value="SFS82695.1"/>
    <property type="molecule type" value="Genomic_DNA"/>
</dbReference>
<dbReference type="Gene3D" id="3.40.430.10">
    <property type="entry name" value="Dihydrofolate Reductase, subunit A"/>
    <property type="match status" value="1"/>
</dbReference>
<dbReference type="GO" id="GO:0009231">
    <property type="term" value="P:riboflavin biosynthetic process"/>
    <property type="evidence" value="ECO:0007669"/>
    <property type="project" value="InterPro"/>
</dbReference>
<dbReference type="Proteomes" id="UP000321773">
    <property type="component" value="Unassembled WGS sequence"/>
</dbReference>
<feature type="domain" description="Bacterial bifunctional deaminase-reductase C-terminal" evidence="1">
    <location>
        <begin position="5"/>
        <end position="166"/>
    </location>
</feature>
<dbReference type="SUPFAM" id="SSF53597">
    <property type="entry name" value="Dihydrofolate reductase-like"/>
    <property type="match status" value="1"/>
</dbReference>
<dbReference type="Proteomes" id="UP000199139">
    <property type="component" value="Unassembled WGS sequence"/>
</dbReference>
<organism evidence="3 4">
    <name type="scientific">Halolactibacillus miurensis</name>
    <dbReference type="NCBI Taxonomy" id="306541"/>
    <lineage>
        <taxon>Bacteria</taxon>
        <taxon>Bacillati</taxon>
        <taxon>Bacillota</taxon>
        <taxon>Bacilli</taxon>
        <taxon>Bacillales</taxon>
        <taxon>Bacillaceae</taxon>
        <taxon>Halolactibacillus</taxon>
    </lineage>
</organism>
<dbReference type="OrthoDB" id="195113at2"/>
<reference evidence="3 4" key="1">
    <citation type="submission" date="2016-10" db="EMBL/GenBank/DDBJ databases">
        <authorList>
            <person name="de Groot N.N."/>
        </authorList>
    </citation>
    <scope>NUCLEOTIDE SEQUENCE [LARGE SCALE GENOMIC DNA]</scope>
    <source>
        <strain evidence="3 4">DSM 17074</strain>
    </source>
</reference>
<dbReference type="GO" id="GO:0008703">
    <property type="term" value="F:5-amino-6-(5-phosphoribosylamino)uracil reductase activity"/>
    <property type="evidence" value="ECO:0007669"/>
    <property type="project" value="InterPro"/>
</dbReference>
<dbReference type="Pfam" id="PF01872">
    <property type="entry name" value="RibD_C"/>
    <property type="match status" value="1"/>
</dbReference>
<dbReference type="InterPro" id="IPR024072">
    <property type="entry name" value="DHFR-like_dom_sf"/>
</dbReference>
<keyword evidence="5" id="KW-1185">Reference proteome</keyword>
<dbReference type="EMBL" id="BJWJ01000010">
    <property type="protein sequence ID" value="GEM04228.1"/>
    <property type="molecule type" value="Genomic_DNA"/>
</dbReference>
<dbReference type="PANTHER" id="PTHR38011:SF11">
    <property type="entry name" value="2,5-DIAMINO-6-RIBOSYLAMINO-4(3H)-PYRIMIDINONE 5'-PHOSPHATE REDUCTASE"/>
    <property type="match status" value="1"/>
</dbReference>
<evidence type="ECO:0000313" key="4">
    <source>
        <dbReference type="Proteomes" id="UP000199139"/>
    </source>
</evidence>
<protein>
    <submittedName>
        <fullName evidence="3">Dihydrofolate reductase</fullName>
    </submittedName>
</protein>
<dbReference type="PANTHER" id="PTHR38011">
    <property type="entry name" value="DIHYDROFOLATE REDUCTASE FAMILY PROTEIN (AFU_ORTHOLOGUE AFUA_8G06820)"/>
    <property type="match status" value="1"/>
</dbReference>
<evidence type="ECO:0000313" key="2">
    <source>
        <dbReference type="EMBL" id="GEM04228.1"/>
    </source>
</evidence>
<name>A0A1I6T090_9BACI</name>
<accession>A0A1I6T090</accession>
<evidence type="ECO:0000313" key="3">
    <source>
        <dbReference type="EMBL" id="SFS82695.1"/>
    </source>
</evidence>
<evidence type="ECO:0000313" key="5">
    <source>
        <dbReference type="Proteomes" id="UP000321773"/>
    </source>
</evidence>
<gene>
    <name evidence="2" type="ORF">HMI01_12160</name>
    <name evidence="3" type="ORF">SAMN05421668_11198</name>
</gene>
<dbReference type="InterPro" id="IPR050765">
    <property type="entry name" value="Riboflavin_Biosynth_HTPR"/>
</dbReference>
<dbReference type="STRING" id="306541.SAMN05421668_11198"/>
<reference evidence="2 5" key="2">
    <citation type="submission" date="2019-07" db="EMBL/GenBank/DDBJ databases">
        <title>Whole genome shotgun sequence of Halolactibacillus miurensis NBRC 100873.</title>
        <authorList>
            <person name="Hosoyama A."/>
            <person name="Uohara A."/>
            <person name="Ohji S."/>
            <person name="Ichikawa N."/>
        </authorList>
    </citation>
    <scope>NUCLEOTIDE SEQUENCE [LARGE SCALE GENOMIC DNA]</scope>
    <source>
        <strain evidence="2 5">NBRC 100873</strain>
    </source>
</reference>